<accession>A0AAV1YAI6</accession>
<dbReference type="AlphaFoldDB" id="A0AAV1YAI6"/>
<evidence type="ECO:0000313" key="2">
    <source>
        <dbReference type="Proteomes" id="UP001497480"/>
    </source>
</evidence>
<organism evidence="1 2">
    <name type="scientific">Lupinus luteus</name>
    <name type="common">European yellow lupine</name>
    <dbReference type="NCBI Taxonomy" id="3873"/>
    <lineage>
        <taxon>Eukaryota</taxon>
        <taxon>Viridiplantae</taxon>
        <taxon>Streptophyta</taxon>
        <taxon>Embryophyta</taxon>
        <taxon>Tracheophyta</taxon>
        <taxon>Spermatophyta</taxon>
        <taxon>Magnoliopsida</taxon>
        <taxon>eudicotyledons</taxon>
        <taxon>Gunneridae</taxon>
        <taxon>Pentapetalae</taxon>
        <taxon>rosids</taxon>
        <taxon>fabids</taxon>
        <taxon>Fabales</taxon>
        <taxon>Fabaceae</taxon>
        <taxon>Papilionoideae</taxon>
        <taxon>50 kb inversion clade</taxon>
        <taxon>genistoids sensu lato</taxon>
        <taxon>core genistoids</taxon>
        <taxon>Genisteae</taxon>
        <taxon>Lupinus</taxon>
    </lineage>
</organism>
<gene>
    <name evidence="1" type="ORF">LLUT_LOCUS32087</name>
</gene>
<evidence type="ECO:0000313" key="1">
    <source>
        <dbReference type="EMBL" id="CAL0331027.1"/>
    </source>
</evidence>
<keyword evidence="2" id="KW-1185">Reference proteome</keyword>
<sequence length="148" mass="16582">MSYAQRPAPCAQRPGQVWLGQEVVLAKKCGLLGLDGIGLRIGCDRTYDRIGLDRIRYDLSYPILRSIHGHLQLRGNSRSSMEELESKYVNSTDFEVGGKDGWVVPNSKIVLCFDEDKGLSESLKIIQQTTCQGLKCAILAYPKQFHDH</sequence>
<comment type="caution">
    <text evidence="1">The sequence shown here is derived from an EMBL/GenBank/DDBJ whole genome shotgun (WGS) entry which is preliminary data.</text>
</comment>
<dbReference type="EMBL" id="CAXHTB010000023">
    <property type="protein sequence ID" value="CAL0331027.1"/>
    <property type="molecule type" value="Genomic_DNA"/>
</dbReference>
<dbReference type="Proteomes" id="UP001497480">
    <property type="component" value="Unassembled WGS sequence"/>
</dbReference>
<proteinExistence type="predicted"/>
<reference evidence="1 2" key="1">
    <citation type="submission" date="2024-03" db="EMBL/GenBank/DDBJ databases">
        <authorList>
            <person name="Martinez-Hernandez J."/>
        </authorList>
    </citation>
    <scope>NUCLEOTIDE SEQUENCE [LARGE SCALE GENOMIC DNA]</scope>
</reference>
<protein>
    <submittedName>
        <fullName evidence="1">Uncharacterized protein</fullName>
    </submittedName>
</protein>
<name>A0AAV1YAI6_LUPLU</name>